<dbReference type="GO" id="GO:0015074">
    <property type="term" value="P:DNA integration"/>
    <property type="evidence" value="ECO:0007669"/>
    <property type="project" value="InterPro"/>
</dbReference>
<dbReference type="GO" id="GO:0003676">
    <property type="term" value="F:nucleic acid binding"/>
    <property type="evidence" value="ECO:0007669"/>
    <property type="project" value="InterPro"/>
</dbReference>
<accession>A0A077M6M8</accession>
<feature type="domain" description="Integrase catalytic" evidence="2">
    <location>
        <begin position="279"/>
        <end position="498"/>
    </location>
</feature>
<feature type="compositionally biased region" description="Low complexity" evidence="1">
    <location>
        <begin position="725"/>
        <end position="741"/>
    </location>
</feature>
<proteinExistence type="predicted"/>
<evidence type="ECO:0000313" key="3">
    <source>
        <dbReference type="EMBL" id="CCI51761.1"/>
    </source>
</evidence>
<dbReference type="RefSeq" id="WP_048548102.1">
    <property type="nucleotide sequence ID" value="NZ_HF571038.1"/>
</dbReference>
<protein>
    <recommendedName>
        <fullName evidence="2">Integrase catalytic domain-containing protein</fullName>
    </recommendedName>
</protein>
<dbReference type="Proteomes" id="UP000035720">
    <property type="component" value="Unassembled WGS sequence"/>
</dbReference>
<evidence type="ECO:0000256" key="1">
    <source>
        <dbReference type="SAM" id="MobiDB-lite"/>
    </source>
</evidence>
<comment type="caution">
    <text evidence="4">The sequence shown here is derived from an EMBL/GenBank/DDBJ whole genome shotgun (WGS) entry which is preliminary data.</text>
</comment>
<dbReference type="InterPro" id="IPR012337">
    <property type="entry name" value="RNaseH-like_sf"/>
</dbReference>
<reference evidence="4" key="1">
    <citation type="submission" date="2012-05" db="EMBL/GenBank/DDBJ databases">
        <authorList>
            <person name="McIlroy S."/>
        </authorList>
    </citation>
    <scope>NUCLEOTIDE SEQUENCE</scope>
    <source>
        <strain evidence="4">Ben 74</strain>
    </source>
</reference>
<gene>
    <name evidence="3" type="ORF">BN13_1210014</name>
    <name evidence="4" type="ORF">BN13_1510014</name>
</gene>
<dbReference type="SUPFAM" id="SSF53098">
    <property type="entry name" value="Ribonuclease H-like"/>
    <property type="match status" value="1"/>
</dbReference>
<dbReference type="Gene3D" id="3.30.420.10">
    <property type="entry name" value="Ribonuclease H-like superfamily/Ribonuclease H"/>
    <property type="match status" value="1"/>
</dbReference>
<feature type="compositionally biased region" description="Polar residues" evidence="1">
    <location>
        <begin position="747"/>
        <end position="762"/>
    </location>
</feature>
<evidence type="ECO:0000313" key="5">
    <source>
        <dbReference type="Proteomes" id="UP000035720"/>
    </source>
</evidence>
<reference evidence="4 5" key="2">
    <citation type="journal article" date="2013" name="ISME J.">
        <title>A metabolic model for members of the genus Tetrasphaera involved in enhanced biological phosphorus removal.</title>
        <authorList>
            <person name="Kristiansen R."/>
            <person name="Nguyen H.T.T."/>
            <person name="Saunders A.M."/>
            <person name="Nielsen J.L."/>
            <person name="Wimmer R."/>
            <person name="Le V.Q."/>
            <person name="McIlroy S.J."/>
            <person name="Petrovski S."/>
            <person name="Seviour R.J."/>
            <person name="Calteau A."/>
            <person name="Nielsen K.L."/>
            <person name="Nielsen P.H."/>
        </authorList>
    </citation>
    <scope>NUCLEOTIDE SEQUENCE [LARGE SCALE GENOMIC DNA]</scope>
    <source>
        <strain evidence="4 5">Ben 74</strain>
    </source>
</reference>
<name>A0A077M6M8_9MICO</name>
<dbReference type="EMBL" id="CAJC01000026">
    <property type="protein sequence ID" value="CCI51761.1"/>
    <property type="molecule type" value="Genomic_DNA"/>
</dbReference>
<dbReference type="AlphaFoldDB" id="A0A077M6M8"/>
<evidence type="ECO:0000313" key="4">
    <source>
        <dbReference type="EMBL" id="CCI52254.1"/>
    </source>
</evidence>
<dbReference type="OrthoDB" id="52928at2"/>
<feature type="region of interest" description="Disordered" evidence="1">
    <location>
        <begin position="701"/>
        <end position="762"/>
    </location>
</feature>
<dbReference type="EMBL" id="CAJC01000059">
    <property type="protein sequence ID" value="CCI52254.1"/>
    <property type="molecule type" value="Genomic_DNA"/>
</dbReference>
<evidence type="ECO:0000259" key="2">
    <source>
        <dbReference type="PROSITE" id="PS50994"/>
    </source>
</evidence>
<organism evidence="4 5">
    <name type="scientific">Nostocoides jenkinsii Ben 74</name>
    <dbReference type="NCBI Taxonomy" id="1193518"/>
    <lineage>
        <taxon>Bacteria</taxon>
        <taxon>Bacillati</taxon>
        <taxon>Actinomycetota</taxon>
        <taxon>Actinomycetes</taxon>
        <taxon>Micrococcales</taxon>
        <taxon>Intrasporangiaceae</taxon>
        <taxon>Nostocoides</taxon>
    </lineage>
</organism>
<dbReference type="InterPro" id="IPR036397">
    <property type="entry name" value="RNaseH_sf"/>
</dbReference>
<keyword evidence="5" id="KW-1185">Reference proteome</keyword>
<sequence>MNARVTLYEGATILFPEGPRIVVAVGPFGYTVRDVTGGVHEVSWTDVQPARAIVDGRVDAVAESLMAVLSGLSDDALQESLDKLEVVLTMRTGFALGHPALARPGEPYSLFNPARKVSDSKKCEAMATILAREALLDRRRQRNLEAGKATPRARVGAVSQRQLMNWLADFDRPINGGLLALVDKRRVRRHSAFGGLDPEVRRIADDIAARIDGTQAVRSIDELLRRTLLALKAEGLDSLDPPESTLRTYLTQAAQAAGRTTRSHTTKKLRGVLALTAYPALRPGQVVAIDVTRSDTFCVDPWTGKPISVEIITALDVCTRVVLALRVVPRSANAIEAGLILYDVLRPFSQVVEPGQVHDWRWAGVPETIGSIEDAVAEAERLSARPLLGEHPIPGLLPDAIRADKGSIFTGRYFREVCTLLGIHLLLSRGKKPTDNAFVERWHETLQRCLLQLSGHKGRNVSQRGSDAGKIVVDKKGRAVFKGDGPGLTPRELELRLREFICTDYHRTRHGGLTVVDRTMEDRSPAVGMTPLEVFDALLAAVGRLHVLQRPDLLYDLLPQLWLTIRHDGVEYKDLTFDCAELDDFRSVPKGFFRDQDRAAPFFMDPRDLSRLWFRRPDTGAVVEVPWRRAFQLQAPMTDLVLKAATQAVKRRGGTNTTINKDSVQREILEAVNDIASIDRLRANPDMVDWKPNKVAAAHLRESRSQFDHAEAAEAGARGTRRTSRGASSKGTRAGASRSSSPPAFDPTQTAWPTLESQEGEP</sequence>
<dbReference type="InterPro" id="IPR001584">
    <property type="entry name" value="Integrase_cat-core"/>
</dbReference>
<dbReference type="STRING" id="1193518.BN13_1210014"/>
<feature type="compositionally biased region" description="Basic and acidic residues" evidence="1">
    <location>
        <begin position="701"/>
        <end position="712"/>
    </location>
</feature>
<dbReference type="PROSITE" id="PS50994">
    <property type="entry name" value="INTEGRASE"/>
    <property type="match status" value="1"/>
</dbReference>